<protein>
    <recommendedName>
        <fullName evidence="1">C2H2-type domain-containing protein</fullName>
    </recommendedName>
</protein>
<reference evidence="2" key="1">
    <citation type="journal article" date="2015" name="Nature">
        <title>Complex archaea that bridge the gap between prokaryotes and eukaryotes.</title>
        <authorList>
            <person name="Spang A."/>
            <person name="Saw J.H."/>
            <person name="Jorgensen S.L."/>
            <person name="Zaremba-Niedzwiedzka K."/>
            <person name="Martijn J."/>
            <person name="Lind A.E."/>
            <person name="van Eijk R."/>
            <person name="Schleper C."/>
            <person name="Guy L."/>
            <person name="Ettema T.J."/>
        </authorList>
    </citation>
    <scope>NUCLEOTIDE SEQUENCE</scope>
</reference>
<dbReference type="PROSITE" id="PS50157">
    <property type="entry name" value="ZINC_FINGER_C2H2_2"/>
    <property type="match status" value="1"/>
</dbReference>
<feature type="domain" description="C2H2-type" evidence="1">
    <location>
        <begin position="25"/>
        <end position="53"/>
    </location>
</feature>
<sequence length="82" mass="9917">MKDIKEPVRNFPSYHGYSPRQLKRHTCVACQKRFFDFEKMKEHQTRMHTSEEITTARQKYTKAMEVIQRNKLTNKKDGGIWQ</sequence>
<gene>
    <name evidence="2" type="ORF">LCGC14_1635360</name>
</gene>
<evidence type="ECO:0000259" key="1">
    <source>
        <dbReference type="PROSITE" id="PS50157"/>
    </source>
</evidence>
<evidence type="ECO:0000313" key="2">
    <source>
        <dbReference type="EMBL" id="KKM21453.1"/>
    </source>
</evidence>
<dbReference type="PROSITE" id="PS00028">
    <property type="entry name" value="ZINC_FINGER_C2H2_1"/>
    <property type="match status" value="1"/>
</dbReference>
<accession>A0A0F9KH00</accession>
<dbReference type="InterPro" id="IPR013087">
    <property type="entry name" value="Znf_C2H2_type"/>
</dbReference>
<organism evidence="2">
    <name type="scientific">marine sediment metagenome</name>
    <dbReference type="NCBI Taxonomy" id="412755"/>
    <lineage>
        <taxon>unclassified sequences</taxon>
        <taxon>metagenomes</taxon>
        <taxon>ecological metagenomes</taxon>
    </lineage>
</organism>
<dbReference type="Gene3D" id="3.30.160.60">
    <property type="entry name" value="Classic Zinc Finger"/>
    <property type="match status" value="1"/>
</dbReference>
<name>A0A0F9KH00_9ZZZZ</name>
<proteinExistence type="predicted"/>
<dbReference type="EMBL" id="LAZR01013548">
    <property type="protein sequence ID" value="KKM21453.1"/>
    <property type="molecule type" value="Genomic_DNA"/>
</dbReference>
<dbReference type="AlphaFoldDB" id="A0A0F9KH00"/>
<comment type="caution">
    <text evidence="2">The sequence shown here is derived from an EMBL/GenBank/DDBJ whole genome shotgun (WGS) entry which is preliminary data.</text>
</comment>